<dbReference type="GO" id="GO:0004328">
    <property type="term" value="F:formamidase activity"/>
    <property type="evidence" value="ECO:0007669"/>
    <property type="project" value="UniProtKB-EC"/>
</dbReference>
<dbReference type="SUPFAM" id="SSF141130">
    <property type="entry name" value="Acetamidase/Formamidase-like"/>
    <property type="match status" value="1"/>
</dbReference>
<dbReference type="EC" id="3.5.1.49" evidence="1"/>
<evidence type="ECO:0000313" key="2">
    <source>
        <dbReference type="Proteomes" id="UP000093954"/>
    </source>
</evidence>
<comment type="caution">
    <text evidence="1">The sequence shown here is derived from an EMBL/GenBank/DDBJ whole genome shotgun (WGS) entry which is preliminary data.</text>
</comment>
<sequence length="296" mass="32666">MKIIDKPIYEFSKKNLPLANADPGELLLFKSMDCFSNQIKAEKDLVLYMDYSIANPAAGPVYINGAEVGDVLVVDILDIKVANQGVICTSRGCGPLCDDMEDRTKVVKIDNNVAEFNNVKFHIDPMIGVIGTAPSGEAVGNGFPGNHGGNMDSKLIKKGSRVYFPVRTPGALLQMGDIHAVMGDAELCGTGIEVEGEILVKTSIIKNFELNWPVTETQNHWYVNASDHDYEKAVKYASKEMQRLMVNAYGWDKTDVYLYLSVQGNVEINQACKPCHVELILRISIPKLPDMNPLIR</sequence>
<reference evidence="1 2" key="1">
    <citation type="journal article" date="2012" name="Front. Microbiol.">
        <title>Draft Genome Sequence of the Virulent Strain 01-B526 of the Fish Pathogen Aeromonas salmonicida.</title>
        <authorList>
            <person name="Charette S.J."/>
            <person name="Brochu F."/>
            <person name="Boyle B."/>
            <person name="Filion G."/>
            <person name="Tanaka K.H."/>
            <person name="Derome N."/>
        </authorList>
    </citation>
    <scope>NUCLEOTIDE SEQUENCE [LARGE SCALE GENOMIC DNA]</scope>
    <source>
        <strain evidence="1 2">P11</strain>
    </source>
</reference>
<dbReference type="Gene3D" id="3.10.28.20">
    <property type="entry name" value="Acetamidase/Formamidase-like domains"/>
    <property type="match status" value="1"/>
</dbReference>
<dbReference type="Pfam" id="PF03069">
    <property type="entry name" value="FmdA_AmdA"/>
    <property type="match status" value="2"/>
</dbReference>
<name>A0A1A6AVZ3_9CLOT</name>
<gene>
    <name evidence="1" type="primary">fmdA</name>
    <name evidence="1" type="ORF">CLRAG_15860</name>
</gene>
<accession>A0A1A6AVZ3</accession>
<keyword evidence="1" id="KW-0378">Hydrolase</keyword>
<organism evidence="1 2">
    <name type="scientific">Clostridium ragsdalei P11</name>
    <dbReference type="NCBI Taxonomy" id="1353534"/>
    <lineage>
        <taxon>Bacteria</taxon>
        <taxon>Bacillati</taxon>
        <taxon>Bacillota</taxon>
        <taxon>Clostridia</taxon>
        <taxon>Eubacteriales</taxon>
        <taxon>Clostridiaceae</taxon>
        <taxon>Clostridium</taxon>
    </lineage>
</organism>
<dbReference type="AlphaFoldDB" id="A0A1A6AVZ3"/>
<dbReference type="PANTHER" id="PTHR31891">
    <property type="entry name" value="FORMAMIDASE C869.04-RELATED"/>
    <property type="match status" value="1"/>
</dbReference>
<keyword evidence="2" id="KW-1185">Reference proteome</keyword>
<dbReference type="EMBL" id="LROS01000014">
    <property type="protein sequence ID" value="OBR94195.1"/>
    <property type="molecule type" value="Genomic_DNA"/>
</dbReference>
<dbReference type="Gene3D" id="2.40.10.120">
    <property type="match status" value="1"/>
</dbReference>
<dbReference type="RefSeq" id="WP_065077903.1">
    <property type="nucleotide sequence ID" value="NZ_LROS01000014.1"/>
</dbReference>
<protein>
    <submittedName>
        <fullName evidence="1">Formamidase</fullName>
        <ecNumber evidence="1">3.5.1.49</ecNumber>
    </submittedName>
</protein>
<dbReference type="Gene3D" id="2.60.120.580">
    <property type="entry name" value="Acetamidase/Formamidase-like domains"/>
    <property type="match status" value="1"/>
</dbReference>
<dbReference type="PANTHER" id="PTHR31891:SF1">
    <property type="entry name" value="FORMAMIDASE C869.04-RELATED"/>
    <property type="match status" value="1"/>
</dbReference>
<dbReference type="PATRIC" id="fig|1353534.3.peg.1613"/>
<evidence type="ECO:0000313" key="1">
    <source>
        <dbReference type="EMBL" id="OBR94195.1"/>
    </source>
</evidence>
<dbReference type="Proteomes" id="UP000093954">
    <property type="component" value="Unassembled WGS sequence"/>
</dbReference>
<dbReference type="InterPro" id="IPR004304">
    <property type="entry name" value="FmdA_AmdA"/>
</dbReference>
<proteinExistence type="predicted"/>